<reference evidence="2 3" key="1">
    <citation type="submission" date="2019-08" db="EMBL/GenBank/DDBJ databases">
        <title>Draft genome sequences of two oriental melons (Cucumis melo L. var makuwa).</title>
        <authorList>
            <person name="Kwon S.-Y."/>
        </authorList>
    </citation>
    <scope>NUCLEOTIDE SEQUENCE [LARGE SCALE GENOMIC DNA]</scope>
    <source>
        <strain evidence="3">cv. Chang Bougi</strain>
        <tissue evidence="2">Leaf</tissue>
    </source>
</reference>
<name>A0A5D3CYB4_CUCMM</name>
<dbReference type="Pfam" id="PF03732">
    <property type="entry name" value="Retrotrans_gag"/>
    <property type="match status" value="1"/>
</dbReference>
<accession>A0A5D3CYB4</accession>
<evidence type="ECO:0000259" key="1">
    <source>
        <dbReference type="Pfam" id="PF03732"/>
    </source>
</evidence>
<dbReference type="Proteomes" id="UP000321947">
    <property type="component" value="Unassembled WGS sequence"/>
</dbReference>
<dbReference type="InterPro" id="IPR005162">
    <property type="entry name" value="Retrotrans_gag_dom"/>
</dbReference>
<sequence length="248" mass="28867">MTRSTEERLDMVEQGILRLPLMEENVTLLSKTITEMNAQIDKQYQQQQVILKYLEGILRDDSPGKQVVEGSSSKTQIEETTITALSNDPKIEEKTEEGPAMDRSKFKKVEMPIFTGTDPDSWLFRADRYFKIHNLSDSEKLTVAVISFDGPALDWYRSQEEREAFKGWQDLKQKMLVRFRSIRDDTLVGRFLTIKQETTVEEYRNRFDKFLAPVAFLQPVVLEETFMNGLSPWLKSEVETWSPLGWPK</sequence>
<feature type="domain" description="Retrotransposon gag" evidence="1">
    <location>
        <begin position="143"/>
        <end position="231"/>
    </location>
</feature>
<dbReference type="AlphaFoldDB" id="A0A5D3CYB4"/>
<comment type="caution">
    <text evidence="2">The sequence shown here is derived from an EMBL/GenBank/DDBJ whole genome shotgun (WGS) entry which is preliminary data.</text>
</comment>
<protein>
    <submittedName>
        <fullName evidence="2">Transposon Tf2-1 polyprotein isoform X1</fullName>
    </submittedName>
</protein>
<proteinExistence type="predicted"/>
<dbReference type="PANTHER" id="PTHR33223:SF6">
    <property type="entry name" value="CCHC-TYPE DOMAIN-CONTAINING PROTEIN"/>
    <property type="match status" value="1"/>
</dbReference>
<evidence type="ECO:0000313" key="3">
    <source>
        <dbReference type="Proteomes" id="UP000321947"/>
    </source>
</evidence>
<dbReference type="EMBL" id="SSTD01008708">
    <property type="protein sequence ID" value="TYK15159.1"/>
    <property type="molecule type" value="Genomic_DNA"/>
</dbReference>
<evidence type="ECO:0000313" key="2">
    <source>
        <dbReference type="EMBL" id="TYK15159.1"/>
    </source>
</evidence>
<gene>
    <name evidence="2" type="ORF">E5676_scaffold790G00240</name>
</gene>
<dbReference type="PANTHER" id="PTHR33223">
    <property type="entry name" value="CCHC-TYPE DOMAIN-CONTAINING PROTEIN"/>
    <property type="match status" value="1"/>
</dbReference>
<organism evidence="2 3">
    <name type="scientific">Cucumis melo var. makuwa</name>
    <name type="common">Oriental melon</name>
    <dbReference type="NCBI Taxonomy" id="1194695"/>
    <lineage>
        <taxon>Eukaryota</taxon>
        <taxon>Viridiplantae</taxon>
        <taxon>Streptophyta</taxon>
        <taxon>Embryophyta</taxon>
        <taxon>Tracheophyta</taxon>
        <taxon>Spermatophyta</taxon>
        <taxon>Magnoliopsida</taxon>
        <taxon>eudicotyledons</taxon>
        <taxon>Gunneridae</taxon>
        <taxon>Pentapetalae</taxon>
        <taxon>rosids</taxon>
        <taxon>fabids</taxon>
        <taxon>Cucurbitales</taxon>
        <taxon>Cucurbitaceae</taxon>
        <taxon>Benincaseae</taxon>
        <taxon>Cucumis</taxon>
    </lineage>
</organism>